<dbReference type="InterPro" id="IPR043137">
    <property type="entry name" value="GGT_ssub_C"/>
</dbReference>
<protein>
    <submittedName>
        <fullName evidence="1">Gamma-glutamyltransferase</fullName>
    </submittedName>
</protein>
<evidence type="ECO:0000313" key="1">
    <source>
        <dbReference type="EMBL" id="PWS36323.1"/>
    </source>
</evidence>
<dbReference type="InterPro" id="IPR052896">
    <property type="entry name" value="GGT-like_enzyme"/>
</dbReference>
<reference evidence="2" key="1">
    <citation type="submission" date="2018-05" db="EMBL/GenBank/DDBJ databases">
        <authorList>
            <person name="Du Z."/>
            <person name="Wang X."/>
        </authorList>
    </citation>
    <scope>NUCLEOTIDE SEQUENCE [LARGE SCALE GENOMIC DNA]</scope>
    <source>
        <strain evidence="2">CQN31</strain>
    </source>
</reference>
<dbReference type="Gene3D" id="1.10.246.130">
    <property type="match status" value="1"/>
</dbReference>
<proteinExistence type="predicted"/>
<comment type="caution">
    <text evidence="1">The sequence shown here is derived from an EMBL/GenBank/DDBJ whole genome shotgun (WGS) entry which is preliminary data.</text>
</comment>
<dbReference type="GO" id="GO:0016740">
    <property type="term" value="F:transferase activity"/>
    <property type="evidence" value="ECO:0007669"/>
    <property type="project" value="UniProtKB-KW"/>
</dbReference>
<dbReference type="SUPFAM" id="SSF56235">
    <property type="entry name" value="N-terminal nucleophile aminohydrolases (Ntn hydrolases)"/>
    <property type="match status" value="1"/>
</dbReference>
<evidence type="ECO:0000313" key="2">
    <source>
        <dbReference type="Proteomes" id="UP000245765"/>
    </source>
</evidence>
<dbReference type="EMBL" id="QGNA01000003">
    <property type="protein sequence ID" value="PWS36323.1"/>
    <property type="molecule type" value="Genomic_DNA"/>
</dbReference>
<dbReference type="InterPro" id="IPR029055">
    <property type="entry name" value="Ntn_hydrolases_N"/>
</dbReference>
<accession>A0A317FCT6</accession>
<dbReference type="RefSeq" id="WP_109871116.1">
    <property type="nucleotide sequence ID" value="NZ_QGNA01000003.1"/>
</dbReference>
<keyword evidence="2" id="KW-1185">Reference proteome</keyword>
<dbReference type="PRINTS" id="PR01210">
    <property type="entry name" value="GGTRANSPTASE"/>
</dbReference>
<dbReference type="PANTHER" id="PTHR43881">
    <property type="entry name" value="GAMMA-GLUTAMYLTRANSPEPTIDASE (AFU_ORTHOLOGUE AFUA_4G13580)"/>
    <property type="match status" value="1"/>
</dbReference>
<dbReference type="AlphaFoldDB" id="A0A317FCT6"/>
<dbReference type="PANTHER" id="PTHR43881:SF1">
    <property type="entry name" value="GAMMA-GLUTAMYLTRANSPEPTIDASE (AFU_ORTHOLOGUE AFUA_4G13580)"/>
    <property type="match status" value="1"/>
</dbReference>
<dbReference type="Proteomes" id="UP000245765">
    <property type="component" value="Unassembled WGS sequence"/>
</dbReference>
<dbReference type="InterPro" id="IPR043138">
    <property type="entry name" value="GGT_lsub"/>
</dbReference>
<dbReference type="Gene3D" id="3.60.20.40">
    <property type="match status" value="1"/>
</dbReference>
<name>A0A317FCT6_9PROT</name>
<organism evidence="1 2">
    <name type="scientific">Falsiroseomonas bella</name>
    <dbReference type="NCBI Taxonomy" id="2184016"/>
    <lineage>
        <taxon>Bacteria</taxon>
        <taxon>Pseudomonadati</taxon>
        <taxon>Pseudomonadota</taxon>
        <taxon>Alphaproteobacteria</taxon>
        <taxon>Acetobacterales</taxon>
        <taxon>Roseomonadaceae</taxon>
        <taxon>Falsiroseomonas</taxon>
    </lineage>
</organism>
<keyword evidence="1" id="KW-0808">Transferase</keyword>
<dbReference type="OrthoDB" id="9781342at2"/>
<gene>
    <name evidence="1" type="ORF">DFH01_14195</name>
</gene>
<sequence length="596" mass="64545">MFTTRPEIAGSFGVVASTHWIASQVGMSVLERGGNAFDAAAAAGFCLQVVEPHLNGPGGDAPIIVHDAKSGAQHVICGQGVAPAGLTIGHVRDDLGLDLVPGTGLLPAMVPGAFDAWVLMLRDFGTWSLRDVLSYAIGYARRGVHYVPRIIATLNTVRPMFEQEWKTSAALWLRDGGPQEGKLWANPTLADTWERLLREAEAAGHDRVAQIEAARGAWYGGFVAEAIDRFFRTNEVLDTSGRRHKGVLTGDDMAKWRAGIEAPLKRDYRGTTLLKCGVWSQGPTMLQTMALLEGFDIGAMDPLGERFIHTVVECLKLSFADREAFYGDPNFVDVPIHALLSEEYVAERRKLIGESASMELRPGSIPGFDRPAPDFAAAEARNEWMTRAAGAGEPTVARLGASGGDTCHVDVIDSQGNMVSATPSGGWLQSSPAIPELGFCLGTRGQMFWLDEKHPNGLLPGKRPRTTLSPAMALKDGRPWMSFGTPGGEQQDQWQPIMFARMVDHAMTIQQAIDAPSFHTEHWISSFWPRAAKPGKVVIEGRYAPDVAMALRDRGHLAEVGGDWSEGRLTGARQETDGQLFAGANPRGMQGYAVGR</sequence>
<dbReference type="Pfam" id="PF01019">
    <property type="entry name" value="G_glu_transpept"/>
    <property type="match status" value="1"/>
</dbReference>